<evidence type="ECO:0000313" key="1">
    <source>
        <dbReference type="EMBL" id="GFO28438.1"/>
    </source>
</evidence>
<organism evidence="1 2">
    <name type="scientific">Plakobranchus ocellatus</name>
    <dbReference type="NCBI Taxonomy" id="259542"/>
    <lineage>
        <taxon>Eukaryota</taxon>
        <taxon>Metazoa</taxon>
        <taxon>Spiralia</taxon>
        <taxon>Lophotrochozoa</taxon>
        <taxon>Mollusca</taxon>
        <taxon>Gastropoda</taxon>
        <taxon>Heterobranchia</taxon>
        <taxon>Euthyneura</taxon>
        <taxon>Panpulmonata</taxon>
        <taxon>Sacoglossa</taxon>
        <taxon>Placobranchoidea</taxon>
        <taxon>Plakobranchidae</taxon>
        <taxon>Plakobranchus</taxon>
    </lineage>
</organism>
<proteinExistence type="predicted"/>
<keyword evidence="2" id="KW-1185">Reference proteome</keyword>
<dbReference type="Proteomes" id="UP000735302">
    <property type="component" value="Unassembled WGS sequence"/>
</dbReference>
<sequence length="146" mass="16245">MMSQSQRIQMEIGKSCRKAATLRVHTQQGNPAMVATSHSERYVRWSPQVTASRIELWLAPAARAFFWPCSGREGAVPGTQDYGHPRRWPAAFIAVTPAFHLKIPNTAAVLQSTTAHKPAKQQPVESTVLLLLFVFNAFYRPGSPNM</sequence>
<name>A0AAV4CBT5_9GAST</name>
<dbReference type="AlphaFoldDB" id="A0AAV4CBT5"/>
<comment type="caution">
    <text evidence="1">The sequence shown here is derived from an EMBL/GenBank/DDBJ whole genome shotgun (WGS) entry which is preliminary data.</text>
</comment>
<evidence type="ECO:0000313" key="2">
    <source>
        <dbReference type="Proteomes" id="UP000735302"/>
    </source>
</evidence>
<reference evidence="1 2" key="1">
    <citation type="journal article" date="2021" name="Elife">
        <title>Chloroplast acquisition without the gene transfer in kleptoplastic sea slugs, Plakobranchus ocellatus.</title>
        <authorList>
            <person name="Maeda T."/>
            <person name="Takahashi S."/>
            <person name="Yoshida T."/>
            <person name="Shimamura S."/>
            <person name="Takaki Y."/>
            <person name="Nagai Y."/>
            <person name="Toyoda A."/>
            <person name="Suzuki Y."/>
            <person name="Arimoto A."/>
            <person name="Ishii H."/>
            <person name="Satoh N."/>
            <person name="Nishiyama T."/>
            <person name="Hasebe M."/>
            <person name="Maruyama T."/>
            <person name="Minagawa J."/>
            <person name="Obokata J."/>
            <person name="Shigenobu S."/>
        </authorList>
    </citation>
    <scope>NUCLEOTIDE SEQUENCE [LARGE SCALE GENOMIC DNA]</scope>
</reference>
<accession>A0AAV4CBT5</accession>
<dbReference type="EMBL" id="BLXT01006043">
    <property type="protein sequence ID" value="GFO28438.1"/>
    <property type="molecule type" value="Genomic_DNA"/>
</dbReference>
<gene>
    <name evidence="1" type="ORF">PoB_005494300</name>
</gene>
<protein>
    <submittedName>
        <fullName evidence="1">Uncharacterized protein</fullName>
    </submittedName>
</protein>